<proteinExistence type="inferred from homology"/>
<feature type="binding site" evidence="9">
    <location>
        <position position="294"/>
    </location>
    <ligand>
        <name>Fe cation</name>
        <dbReference type="ChEBI" id="CHEBI:24875"/>
        <note>catalytic</note>
    </ligand>
</feature>
<evidence type="ECO:0000256" key="7">
    <source>
        <dbReference type="ARBA" id="ARBA00023026"/>
    </source>
</evidence>
<feature type="binding site" evidence="9">
    <location>
        <position position="240"/>
    </location>
    <ligand>
        <name>Fe cation</name>
        <dbReference type="ChEBI" id="CHEBI:24875"/>
        <note>catalytic</note>
    </ligand>
</feature>
<dbReference type="GO" id="GO:1990931">
    <property type="term" value="F:mRNA N6-methyladenosine dioxygenase activity"/>
    <property type="evidence" value="ECO:0007669"/>
    <property type="project" value="UniProtKB-EC"/>
</dbReference>
<dbReference type="InterPro" id="IPR037151">
    <property type="entry name" value="AlkB-like_sf"/>
</dbReference>
<comment type="cofactor">
    <cofactor evidence="9">
        <name>Fe(2+)</name>
        <dbReference type="ChEBI" id="CHEBI:29033"/>
    </cofactor>
    <text evidence="9">Binds 1 Fe(2+) ion per subunit.</text>
</comment>
<dbReference type="InterPro" id="IPR005123">
    <property type="entry name" value="Oxoglu/Fe-dep_dioxygenase_dom"/>
</dbReference>
<dbReference type="Proteomes" id="UP000030752">
    <property type="component" value="Unassembled WGS sequence"/>
</dbReference>
<dbReference type="EC" id="1.14.11.53" evidence="2"/>
<dbReference type="AlphaFoldDB" id="W2RUR7"/>
<dbReference type="InParanoid" id="W2RUR7"/>
<keyword evidence="5" id="KW-0560">Oxidoreductase</keyword>
<evidence type="ECO:0000256" key="4">
    <source>
        <dbReference type="ARBA" id="ARBA00022964"/>
    </source>
</evidence>
<evidence type="ECO:0000256" key="2">
    <source>
        <dbReference type="ARBA" id="ARBA00012931"/>
    </source>
</evidence>
<comment type="catalytic activity">
    <reaction evidence="8">
        <text>an N(6)-methyladenosine in mRNA + 2-oxoglutarate + O2 = an adenosine in mRNA + formaldehyde + succinate + CO2</text>
        <dbReference type="Rhea" id="RHEA:49520"/>
        <dbReference type="Rhea" id="RHEA-COMP:12414"/>
        <dbReference type="Rhea" id="RHEA-COMP:12417"/>
        <dbReference type="ChEBI" id="CHEBI:15379"/>
        <dbReference type="ChEBI" id="CHEBI:16526"/>
        <dbReference type="ChEBI" id="CHEBI:16810"/>
        <dbReference type="ChEBI" id="CHEBI:16842"/>
        <dbReference type="ChEBI" id="CHEBI:30031"/>
        <dbReference type="ChEBI" id="CHEBI:74411"/>
        <dbReference type="ChEBI" id="CHEBI:74449"/>
        <dbReference type="EC" id="1.14.11.53"/>
    </reaction>
    <physiologicalReaction direction="left-to-right" evidence="8">
        <dbReference type="Rhea" id="RHEA:49521"/>
    </physiologicalReaction>
</comment>
<dbReference type="Pfam" id="PF13532">
    <property type="entry name" value="2OG-FeII_Oxy_2"/>
    <property type="match status" value="1"/>
</dbReference>
<evidence type="ECO:0000259" key="10">
    <source>
        <dbReference type="PROSITE" id="PS51471"/>
    </source>
</evidence>
<dbReference type="VEuPathDB" id="FungiDB:HMPREF1541_04468"/>
<keyword evidence="4" id="KW-0223">Dioxygenase</keyword>
<dbReference type="FunFam" id="2.60.120.590:FF:000014">
    <property type="entry name" value="Oxidoreductase, 2OG-Fe(II) oxygenase family family"/>
    <property type="match status" value="1"/>
</dbReference>
<evidence type="ECO:0000256" key="8">
    <source>
        <dbReference type="ARBA" id="ARBA00047565"/>
    </source>
</evidence>
<feature type="domain" description="Fe2OG dioxygenase" evidence="10">
    <location>
        <begin position="222"/>
        <end position="340"/>
    </location>
</feature>
<evidence type="ECO:0000313" key="12">
    <source>
        <dbReference type="Proteomes" id="UP000030752"/>
    </source>
</evidence>
<evidence type="ECO:0000256" key="3">
    <source>
        <dbReference type="ARBA" id="ARBA00022723"/>
    </source>
</evidence>
<evidence type="ECO:0000256" key="1">
    <source>
        <dbReference type="ARBA" id="ARBA00007879"/>
    </source>
</evidence>
<dbReference type="PROSITE" id="PS51471">
    <property type="entry name" value="FE2OG_OXY"/>
    <property type="match status" value="1"/>
</dbReference>
<dbReference type="GeneID" id="19971807"/>
<dbReference type="EMBL" id="KB822720">
    <property type="protein sequence ID" value="ETN40192.1"/>
    <property type="molecule type" value="Genomic_DNA"/>
</dbReference>
<name>W2RUR7_CYPE1</name>
<gene>
    <name evidence="11" type="ORF">HMPREF1541_04468</name>
</gene>
<keyword evidence="6 9" id="KW-0408">Iron</keyword>
<dbReference type="GO" id="GO:0046872">
    <property type="term" value="F:metal ion binding"/>
    <property type="evidence" value="ECO:0007669"/>
    <property type="project" value="UniProtKB-KW"/>
</dbReference>
<dbReference type="OrthoDB" id="6614653at2759"/>
<dbReference type="InterPro" id="IPR004574">
    <property type="entry name" value="Alkb"/>
</dbReference>
<accession>W2RUR7</accession>
<dbReference type="RefSeq" id="XP_008717035.1">
    <property type="nucleotide sequence ID" value="XM_008718813.1"/>
</dbReference>
<comment type="similarity">
    <text evidence="1">Belongs to the alkB family.</text>
</comment>
<reference evidence="11 12" key="1">
    <citation type="submission" date="2013-03" db="EMBL/GenBank/DDBJ databases">
        <title>The Genome Sequence of Phialophora europaea CBS 101466.</title>
        <authorList>
            <consortium name="The Broad Institute Genomics Platform"/>
            <person name="Cuomo C."/>
            <person name="de Hoog S."/>
            <person name="Gorbushina A."/>
            <person name="Walker B."/>
            <person name="Young S.K."/>
            <person name="Zeng Q."/>
            <person name="Gargeya S."/>
            <person name="Fitzgerald M."/>
            <person name="Haas B."/>
            <person name="Abouelleil A."/>
            <person name="Allen A.W."/>
            <person name="Alvarado L."/>
            <person name="Arachchi H.M."/>
            <person name="Berlin A.M."/>
            <person name="Chapman S.B."/>
            <person name="Gainer-Dewar J."/>
            <person name="Goldberg J."/>
            <person name="Griggs A."/>
            <person name="Gujja S."/>
            <person name="Hansen M."/>
            <person name="Howarth C."/>
            <person name="Imamovic A."/>
            <person name="Ireland A."/>
            <person name="Larimer J."/>
            <person name="McCowan C."/>
            <person name="Murphy C."/>
            <person name="Pearson M."/>
            <person name="Poon T.W."/>
            <person name="Priest M."/>
            <person name="Roberts A."/>
            <person name="Saif S."/>
            <person name="Shea T."/>
            <person name="Sisk P."/>
            <person name="Sykes S."/>
            <person name="Wortman J."/>
            <person name="Nusbaum C."/>
            <person name="Birren B."/>
        </authorList>
    </citation>
    <scope>NUCLEOTIDE SEQUENCE [LARGE SCALE GENOMIC DNA]</scope>
    <source>
        <strain evidence="11 12">CBS 101466</strain>
    </source>
</reference>
<keyword evidence="3 9" id="KW-0479">Metal-binding</keyword>
<keyword evidence="7" id="KW-0843">Virulence</keyword>
<dbReference type="STRING" id="1220924.W2RUR7"/>
<dbReference type="Gene3D" id="2.60.120.590">
    <property type="entry name" value="Alpha-ketoglutarate-dependent dioxygenase AlkB-like"/>
    <property type="match status" value="1"/>
</dbReference>
<feature type="binding site" evidence="9">
    <location>
        <position position="242"/>
    </location>
    <ligand>
        <name>Fe cation</name>
        <dbReference type="ChEBI" id="CHEBI:24875"/>
        <note>catalytic</note>
    </ligand>
</feature>
<dbReference type="HOGENOM" id="CLU_029471_0_0_1"/>
<evidence type="ECO:0000313" key="11">
    <source>
        <dbReference type="EMBL" id="ETN40192.1"/>
    </source>
</evidence>
<dbReference type="GO" id="GO:0005737">
    <property type="term" value="C:cytoplasm"/>
    <property type="evidence" value="ECO:0007669"/>
    <property type="project" value="TreeGrafter"/>
</dbReference>
<dbReference type="PANTHER" id="PTHR16557:SF2">
    <property type="entry name" value="NUCLEIC ACID DIOXYGENASE ALKBH1"/>
    <property type="match status" value="1"/>
</dbReference>
<evidence type="ECO:0000256" key="5">
    <source>
        <dbReference type="ARBA" id="ARBA00023002"/>
    </source>
</evidence>
<dbReference type="InterPro" id="IPR027450">
    <property type="entry name" value="AlkB-like"/>
</dbReference>
<protein>
    <recommendedName>
        <fullName evidence="2">mRNA N(6)-methyladenine demethylase</fullName>
        <ecNumber evidence="2">1.14.11.53</ecNumber>
    </recommendedName>
</protein>
<dbReference type="GO" id="GO:0005634">
    <property type="term" value="C:nucleus"/>
    <property type="evidence" value="ECO:0007669"/>
    <property type="project" value="TreeGrafter"/>
</dbReference>
<evidence type="ECO:0000256" key="6">
    <source>
        <dbReference type="ARBA" id="ARBA00023004"/>
    </source>
</evidence>
<dbReference type="eggNOG" id="KOG2731">
    <property type="taxonomic scope" value="Eukaryota"/>
</dbReference>
<dbReference type="SUPFAM" id="SSF51197">
    <property type="entry name" value="Clavaminate synthase-like"/>
    <property type="match status" value="1"/>
</dbReference>
<evidence type="ECO:0000256" key="9">
    <source>
        <dbReference type="PIRSR" id="PIRSR604574-2"/>
    </source>
</evidence>
<sequence>MAYRADLDAHARPPENLRILFKKIQKASPEDLALDEAILDFENPSSVDLHASPSNVGWDLDNLRQAIGHFLNNEALSSGPRPSIYEAKALPGLLIYPGLLSSPVQAALLDKLLHRDLANPEHLTNVHLFHEMIYPEDTRADAIDKTATLNSFFAMNSSTLLEPKDPAIHKPMSIAQMMRRKLRWMTLGGQYDWTNKVYPDEEPPSFPVDIADLLKAFFPTVDAQAAIVNLYTPGDTLSVHRDVSEECDRGLISVSIGCDALFMVGNEDDSSVATIRLRSGDAILMTGSSRYAWHAVPKVLGATCPASLSEWPHTPVEPAYQQWRGWMQTKRINLNVRQMKQV</sequence>
<keyword evidence="12" id="KW-1185">Reference proteome</keyword>
<dbReference type="PANTHER" id="PTHR16557">
    <property type="entry name" value="ALKYLATED DNA REPAIR PROTEIN ALKB-RELATED"/>
    <property type="match status" value="1"/>
</dbReference>
<organism evidence="11 12">
    <name type="scientific">Cyphellophora europaea (strain CBS 101466)</name>
    <name type="common">Phialophora europaea</name>
    <dbReference type="NCBI Taxonomy" id="1220924"/>
    <lineage>
        <taxon>Eukaryota</taxon>
        <taxon>Fungi</taxon>
        <taxon>Dikarya</taxon>
        <taxon>Ascomycota</taxon>
        <taxon>Pezizomycotina</taxon>
        <taxon>Eurotiomycetes</taxon>
        <taxon>Chaetothyriomycetidae</taxon>
        <taxon>Chaetothyriales</taxon>
        <taxon>Cyphellophoraceae</taxon>
        <taxon>Cyphellophora</taxon>
    </lineage>
</organism>